<dbReference type="GO" id="GO:0000156">
    <property type="term" value="F:phosphorelay response regulator activity"/>
    <property type="evidence" value="ECO:0007669"/>
    <property type="project" value="InterPro"/>
</dbReference>
<dbReference type="PROSITE" id="PS50122">
    <property type="entry name" value="CHEB"/>
    <property type="match status" value="1"/>
</dbReference>
<evidence type="ECO:0000256" key="2">
    <source>
        <dbReference type="ARBA" id="ARBA00039140"/>
    </source>
</evidence>
<dbReference type="Pfam" id="PF01339">
    <property type="entry name" value="CheB_methylest"/>
    <property type="match status" value="1"/>
</dbReference>
<dbReference type="Gene3D" id="3.40.50.180">
    <property type="entry name" value="Methylesterase CheB, C-terminal domain"/>
    <property type="match status" value="1"/>
</dbReference>
<dbReference type="GO" id="GO:0008984">
    <property type="term" value="F:protein-glutamate methylesterase activity"/>
    <property type="evidence" value="ECO:0007669"/>
    <property type="project" value="UniProtKB-EC"/>
</dbReference>
<dbReference type="RefSeq" id="WP_210536479.1">
    <property type="nucleotide sequence ID" value="NZ_JAGKTC010000002.1"/>
</dbReference>
<evidence type="ECO:0000256" key="3">
    <source>
        <dbReference type="ARBA" id="ARBA00048267"/>
    </source>
</evidence>
<dbReference type="PANTHER" id="PTHR42872">
    <property type="entry name" value="PROTEIN-GLUTAMATE METHYLESTERASE/PROTEIN-GLUTAMINE GLUTAMINASE"/>
    <property type="match status" value="1"/>
</dbReference>
<evidence type="ECO:0000313" key="7">
    <source>
        <dbReference type="Proteomes" id="UP000673447"/>
    </source>
</evidence>
<sequence>MHANNPQTRDSTSSSAIAQGVRVALLARQGEVQDALRDALRAAGTELVLAGDPRQLDPETLRRAAPQAVLVALDSAIEARLSGFDDVLFDDSVLAIYEEAELVLRRDAWENARWLRHVMAKLHRRDDVLPPRAAAPQDLAVETVEACIGSWMMPAADTADATDTIHVAEIAEATKPAKPFAGVVLVLAGMGGPDALRQLLGALPSDFHQPVLIRQRLYGGHYDHLLRQLSRTSALPVQLAERGGMALPGRAYLLPEGTIATADDGTLHFAQGDDDFTSVPPTGSTVLLLSGCETAQAEAAAVWALGGATLVAQSPETCFDDAAARALLALGGDAAAPAALAWRLSAQA</sequence>
<comment type="caution">
    <text evidence="6">The sequence shown here is derived from an EMBL/GenBank/DDBJ whole genome shotgun (WGS) entry which is preliminary data.</text>
</comment>
<accession>A0A940X3M6</accession>
<proteinExistence type="predicted"/>
<comment type="caution">
    <text evidence="4">Lacks conserved residue(s) required for the propagation of feature annotation.</text>
</comment>
<evidence type="ECO:0000259" key="5">
    <source>
        <dbReference type="PROSITE" id="PS50122"/>
    </source>
</evidence>
<reference evidence="6" key="2">
    <citation type="submission" date="2021-03" db="EMBL/GenBank/DDBJ databases">
        <authorList>
            <person name="Cao W."/>
        </authorList>
    </citation>
    <scope>NUCLEOTIDE SEQUENCE</scope>
    <source>
        <strain evidence="6">110414</strain>
    </source>
</reference>
<evidence type="ECO:0000313" key="6">
    <source>
        <dbReference type="EMBL" id="MBP3984612.1"/>
    </source>
</evidence>
<feature type="domain" description="CheB-type methylesterase" evidence="5">
    <location>
        <begin position="179"/>
        <end position="257"/>
    </location>
</feature>
<dbReference type="EC" id="3.1.1.61" evidence="2"/>
<dbReference type="PANTHER" id="PTHR42872:SF6">
    <property type="entry name" value="PROTEIN-GLUTAMATE METHYLESTERASE_PROTEIN-GLUTAMINE GLUTAMINASE"/>
    <property type="match status" value="1"/>
</dbReference>
<comment type="catalytic activity">
    <reaction evidence="3">
        <text>[protein]-L-glutamate 5-O-methyl ester + H2O = L-glutamyl-[protein] + methanol + H(+)</text>
        <dbReference type="Rhea" id="RHEA:23236"/>
        <dbReference type="Rhea" id="RHEA-COMP:10208"/>
        <dbReference type="Rhea" id="RHEA-COMP:10311"/>
        <dbReference type="ChEBI" id="CHEBI:15377"/>
        <dbReference type="ChEBI" id="CHEBI:15378"/>
        <dbReference type="ChEBI" id="CHEBI:17790"/>
        <dbReference type="ChEBI" id="CHEBI:29973"/>
        <dbReference type="ChEBI" id="CHEBI:82795"/>
        <dbReference type="EC" id="3.1.1.61"/>
    </reaction>
</comment>
<dbReference type="Proteomes" id="UP000673447">
    <property type="component" value="Unassembled WGS sequence"/>
</dbReference>
<dbReference type="GO" id="GO:0005737">
    <property type="term" value="C:cytoplasm"/>
    <property type="evidence" value="ECO:0007669"/>
    <property type="project" value="InterPro"/>
</dbReference>
<dbReference type="GO" id="GO:0006935">
    <property type="term" value="P:chemotaxis"/>
    <property type="evidence" value="ECO:0007669"/>
    <property type="project" value="InterPro"/>
</dbReference>
<dbReference type="EMBL" id="JAGKTC010000002">
    <property type="protein sequence ID" value="MBP3984612.1"/>
    <property type="molecule type" value="Genomic_DNA"/>
</dbReference>
<evidence type="ECO:0000256" key="1">
    <source>
        <dbReference type="ARBA" id="ARBA00022801"/>
    </source>
</evidence>
<name>A0A940X3M6_9GAMM</name>
<gene>
    <name evidence="6" type="ORF">J5837_09300</name>
</gene>
<reference evidence="6" key="1">
    <citation type="journal article" date="2016" name="Int. J. Syst. Evol. Microbiol.">
        <title>Pseudoxanthomonas helianthi sp. nov., isolated from roots of Jerusalem artichoke (Helianthus tuberosus).</title>
        <authorList>
            <person name="Kittiwongwattana C."/>
            <person name="Thawai C."/>
        </authorList>
    </citation>
    <scope>NUCLEOTIDE SEQUENCE</scope>
    <source>
        <strain evidence="6">110414</strain>
    </source>
</reference>
<organism evidence="6 7">
    <name type="scientific">Pseudoxanthomonas helianthi</name>
    <dbReference type="NCBI Taxonomy" id="1453541"/>
    <lineage>
        <taxon>Bacteria</taxon>
        <taxon>Pseudomonadati</taxon>
        <taxon>Pseudomonadota</taxon>
        <taxon>Gammaproteobacteria</taxon>
        <taxon>Lysobacterales</taxon>
        <taxon>Lysobacteraceae</taxon>
        <taxon>Pseudoxanthomonas</taxon>
    </lineage>
</organism>
<dbReference type="InterPro" id="IPR000673">
    <property type="entry name" value="Sig_transdc_resp-reg_Me-estase"/>
</dbReference>
<evidence type="ECO:0000256" key="4">
    <source>
        <dbReference type="PROSITE-ProRule" id="PRU00050"/>
    </source>
</evidence>
<dbReference type="InterPro" id="IPR035909">
    <property type="entry name" value="CheB_C"/>
</dbReference>
<keyword evidence="1" id="KW-0378">Hydrolase</keyword>
<dbReference type="AlphaFoldDB" id="A0A940X3M6"/>
<protein>
    <recommendedName>
        <fullName evidence="2">protein-glutamate methylesterase</fullName>
        <ecNumber evidence="2">3.1.1.61</ecNumber>
    </recommendedName>
</protein>
<keyword evidence="7" id="KW-1185">Reference proteome</keyword>
<dbReference type="SUPFAM" id="SSF52738">
    <property type="entry name" value="Methylesterase CheB, C-terminal domain"/>
    <property type="match status" value="1"/>
</dbReference>